<dbReference type="AlphaFoldDB" id="A0A1D1VNN8"/>
<proteinExistence type="predicted"/>
<name>A0A1D1VNN8_RAMVA</name>
<organism evidence="3 4">
    <name type="scientific">Ramazzottius varieornatus</name>
    <name type="common">Water bear</name>
    <name type="synonym">Tardigrade</name>
    <dbReference type="NCBI Taxonomy" id="947166"/>
    <lineage>
        <taxon>Eukaryota</taxon>
        <taxon>Metazoa</taxon>
        <taxon>Ecdysozoa</taxon>
        <taxon>Tardigrada</taxon>
        <taxon>Eutardigrada</taxon>
        <taxon>Parachela</taxon>
        <taxon>Hypsibioidea</taxon>
        <taxon>Ramazzottiidae</taxon>
        <taxon>Ramazzottius</taxon>
    </lineage>
</organism>
<feature type="compositionally biased region" description="Low complexity" evidence="2">
    <location>
        <begin position="280"/>
        <end position="297"/>
    </location>
</feature>
<evidence type="ECO:0000313" key="3">
    <source>
        <dbReference type="EMBL" id="GAV02446.1"/>
    </source>
</evidence>
<feature type="region of interest" description="Disordered" evidence="2">
    <location>
        <begin position="267"/>
        <end position="297"/>
    </location>
</feature>
<feature type="region of interest" description="Disordered" evidence="2">
    <location>
        <begin position="1"/>
        <end position="23"/>
    </location>
</feature>
<dbReference type="EMBL" id="BDGG01000008">
    <property type="protein sequence ID" value="GAV02446.1"/>
    <property type="molecule type" value="Genomic_DNA"/>
</dbReference>
<dbReference type="Proteomes" id="UP000186922">
    <property type="component" value="Unassembled WGS sequence"/>
</dbReference>
<evidence type="ECO:0000256" key="1">
    <source>
        <dbReference type="SAM" id="Coils"/>
    </source>
</evidence>
<feature type="compositionally biased region" description="Low complexity" evidence="2">
    <location>
        <begin position="57"/>
        <end position="78"/>
    </location>
</feature>
<protein>
    <submittedName>
        <fullName evidence="3">CAHS12</fullName>
    </submittedName>
</protein>
<dbReference type="OrthoDB" id="10064167at2759"/>
<gene>
    <name evidence="3" type="primary">RvY_13011-1</name>
    <name evidence="3" type="synonym">RvY_13011.1</name>
    <name evidence="3" type="ORF">RvY_13011</name>
</gene>
<sequence length="297" mass="32210">MSHTHEQKFERVEERKVDDKKGLQEVRVGVDTGHGDPALNFTPTDATLVRTGGVGGTTASSHSSHMSSSTGGAVTGASQYSSTMHQEGGHMTTEASKNTSYTHTEVRAPVIDTAPPIISTGASGMAEQIVGQGFTASAARITGSSADVNIVETAEAREKRMRDEEKYAREQEAINRHADKDLEKKTEAYRKEAEHEAEKIRKALEKQHERDIEFRKEVVGSTIEKQKAEIELEAKRAKAALEHERQLANDALERSKMHTDVQVTMDTAAGHTVSGGTTMSSSEQHSSSHSSSRTGGL</sequence>
<comment type="caution">
    <text evidence="3">The sequence shown here is derived from an EMBL/GenBank/DDBJ whole genome shotgun (WGS) entry which is preliminary data.</text>
</comment>
<keyword evidence="4" id="KW-1185">Reference proteome</keyword>
<keyword evidence="1" id="KW-0175">Coiled coil</keyword>
<accession>A0A1D1VNN8</accession>
<evidence type="ECO:0000256" key="2">
    <source>
        <dbReference type="SAM" id="MobiDB-lite"/>
    </source>
</evidence>
<feature type="region of interest" description="Disordered" evidence="2">
    <location>
        <begin position="53"/>
        <end position="101"/>
    </location>
</feature>
<reference evidence="3 4" key="1">
    <citation type="journal article" date="2016" name="Nat. Commun.">
        <title>Extremotolerant tardigrade genome and improved radiotolerance of human cultured cells by tardigrade-unique protein.</title>
        <authorList>
            <person name="Hashimoto T."/>
            <person name="Horikawa D.D."/>
            <person name="Saito Y."/>
            <person name="Kuwahara H."/>
            <person name="Kozuka-Hata H."/>
            <person name="Shin-I T."/>
            <person name="Minakuchi Y."/>
            <person name="Ohishi K."/>
            <person name="Motoyama A."/>
            <person name="Aizu T."/>
            <person name="Enomoto A."/>
            <person name="Kondo K."/>
            <person name="Tanaka S."/>
            <person name="Hara Y."/>
            <person name="Koshikawa S."/>
            <person name="Sagara H."/>
            <person name="Miura T."/>
            <person name="Yokobori S."/>
            <person name="Miyagawa K."/>
            <person name="Suzuki Y."/>
            <person name="Kubo T."/>
            <person name="Oyama M."/>
            <person name="Kohara Y."/>
            <person name="Fujiyama A."/>
            <person name="Arakawa K."/>
            <person name="Katayama T."/>
            <person name="Toyoda A."/>
            <person name="Kunieda T."/>
        </authorList>
    </citation>
    <scope>NUCLEOTIDE SEQUENCE [LARGE SCALE GENOMIC DNA]</scope>
    <source>
        <strain evidence="3 4">YOKOZUNA-1</strain>
    </source>
</reference>
<feature type="coiled-coil region" evidence="1">
    <location>
        <begin position="190"/>
        <end position="254"/>
    </location>
</feature>
<evidence type="ECO:0000313" key="4">
    <source>
        <dbReference type="Proteomes" id="UP000186922"/>
    </source>
</evidence>